<dbReference type="InterPro" id="IPR036928">
    <property type="entry name" value="AS_sf"/>
</dbReference>
<dbReference type="PANTHER" id="PTHR11895">
    <property type="entry name" value="TRANSAMIDASE"/>
    <property type="match status" value="1"/>
</dbReference>
<reference evidence="2" key="1">
    <citation type="submission" date="2018-05" db="EMBL/GenBank/DDBJ databases">
        <authorList>
            <person name="Lanie J.A."/>
            <person name="Ng W.-L."/>
            <person name="Kazmierczak K.M."/>
            <person name="Andrzejewski T.M."/>
            <person name="Davidsen T.M."/>
            <person name="Wayne K.J."/>
            <person name="Tettelin H."/>
            <person name="Glass J.I."/>
            <person name="Rusch D."/>
            <person name="Podicherti R."/>
            <person name="Tsui H.-C.T."/>
            <person name="Winkler M.E."/>
        </authorList>
    </citation>
    <scope>NUCLEOTIDE SEQUENCE</scope>
</reference>
<dbReference type="InterPro" id="IPR000120">
    <property type="entry name" value="Amidase"/>
</dbReference>
<dbReference type="InterPro" id="IPR023631">
    <property type="entry name" value="Amidase_dom"/>
</dbReference>
<dbReference type="Gene3D" id="3.90.1300.10">
    <property type="entry name" value="Amidase signature (AS) domain"/>
    <property type="match status" value="1"/>
</dbReference>
<evidence type="ECO:0000313" key="2">
    <source>
        <dbReference type="EMBL" id="SUZ52698.1"/>
    </source>
</evidence>
<feature type="domain" description="Amidase" evidence="1">
    <location>
        <begin position="132"/>
        <end position="370"/>
    </location>
</feature>
<dbReference type="InterPro" id="IPR006311">
    <property type="entry name" value="TAT_signal"/>
</dbReference>
<dbReference type="PANTHER" id="PTHR11895:SF73">
    <property type="entry name" value="AMIDASE FAMILY PROTEIN"/>
    <property type="match status" value="1"/>
</dbReference>
<dbReference type="AlphaFoldDB" id="A0A381NFS5"/>
<dbReference type="Pfam" id="PF01425">
    <property type="entry name" value="Amidase"/>
    <property type="match status" value="1"/>
</dbReference>
<accession>A0A381NFS5</accession>
<protein>
    <recommendedName>
        <fullName evidence="1">Amidase domain-containing protein</fullName>
    </recommendedName>
</protein>
<evidence type="ECO:0000259" key="1">
    <source>
        <dbReference type="Pfam" id="PF01425"/>
    </source>
</evidence>
<dbReference type="GO" id="GO:0050567">
    <property type="term" value="F:glutaminyl-tRNA synthase (glutamine-hydrolyzing) activity"/>
    <property type="evidence" value="ECO:0007669"/>
    <property type="project" value="TreeGrafter"/>
</dbReference>
<name>A0A381NFS5_9ZZZZ</name>
<sequence>MGEKNETRSGIERRDFLMAAAAAAAAGAVHPLALEATDPAFPRWIEQEQEAASPIQLGQGEHPALVFQAYPGGTGSLMEKLWREHGPRMFDRPAIRVRPWRGAVPTNEEDIAFLPVHRLSALVRSRRISSVDLTEIYLDRIKRYDPILLCAVTILEDRAREEAQQADIDLRSGNWRGPLHGIPYGVKDLFSVTGARTTWGSAEFENQVINEDAELVVRLREAGAVLIAKLATGEFASGDRWFRGRTKNPWNVQEGSSGSSAGPGSATAAGCVAFSIGTETRGSIVSPSRRNGLSALRPTFGRVSRYGGMVLSWSMDKAGPMCRTIEDCALVFNEIHGASEQDPATITAPFIFDRRPDVGSYRIGFTDDAPESFLEKLSDLGANLKEMNELPEFRSDQLGADSAAAFDYHVAPGGVEPEPIPQDLEEGEARRRGRFRRGRDARAMDYVNGQRRRLIFMKRMQEAMDGFDMFVSGSGEVGLTNDTGHPATIVQYDFGVRNPDSETPTTMPLTTTIVGDLFADDKILNVAHAFQSVTDWHLRRPTLPDM</sequence>
<dbReference type="InterPro" id="IPR019546">
    <property type="entry name" value="TAT_signal_bac_arc"/>
</dbReference>
<proteinExistence type="predicted"/>
<dbReference type="EMBL" id="UINC01000288">
    <property type="protein sequence ID" value="SUZ52698.1"/>
    <property type="molecule type" value="Genomic_DNA"/>
</dbReference>
<dbReference type="NCBIfam" id="TIGR01409">
    <property type="entry name" value="TAT_signal_seq"/>
    <property type="match status" value="1"/>
</dbReference>
<gene>
    <name evidence="2" type="ORF">METZ01_LOCUS5552</name>
</gene>
<organism evidence="2">
    <name type="scientific">marine metagenome</name>
    <dbReference type="NCBI Taxonomy" id="408172"/>
    <lineage>
        <taxon>unclassified sequences</taxon>
        <taxon>metagenomes</taxon>
        <taxon>ecological metagenomes</taxon>
    </lineage>
</organism>
<dbReference type="PROSITE" id="PS51318">
    <property type="entry name" value="TAT"/>
    <property type="match status" value="1"/>
</dbReference>
<dbReference type="SUPFAM" id="SSF75304">
    <property type="entry name" value="Amidase signature (AS) enzymes"/>
    <property type="match status" value="1"/>
</dbReference>